<sequence length="62" mass="7322">MICLARKTPKDGKEENIRVRVTPEQKQRLVEYAERHYQSMSGVVCQALDLLYAREEQQNNKE</sequence>
<dbReference type="Proteomes" id="UP000346772">
    <property type="component" value="Unassembled WGS sequence"/>
</dbReference>
<protein>
    <recommendedName>
        <fullName evidence="3">CopG family transcriptional regulator</fullName>
    </recommendedName>
</protein>
<evidence type="ECO:0000313" key="2">
    <source>
        <dbReference type="Proteomes" id="UP000346772"/>
    </source>
</evidence>
<dbReference type="EMBL" id="CAADAT010000030">
    <property type="protein sequence ID" value="VFD55921.1"/>
    <property type="molecule type" value="Genomic_DNA"/>
</dbReference>
<evidence type="ECO:0008006" key="3">
    <source>
        <dbReference type="Google" id="ProtNLM"/>
    </source>
</evidence>
<comment type="caution">
    <text evidence="1">The sequence shown here is derived from an EMBL/GenBank/DDBJ whole genome shotgun (WGS) entry which is preliminary data.</text>
</comment>
<proteinExistence type="predicted"/>
<dbReference type="RefSeq" id="WP_131733102.1">
    <property type="nucleotide sequence ID" value="NZ_CAADAT010000030.1"/>
</dbReference>
<evidence type="ECO:0000313" key="1">
    <source>
        <dbReference type="EMBL" id="VFD55921.1"/>
    </source>
</evidence>
<reference evidence="1 2" key="1">
    <citation type="submission" date="2019-02" db="EMBL/GenBank/DDBJ databases">
        <authorList>
            <consortium name="Pathogen Informatics"/>
        </authorList>
    </citation>
    <scope>NUCLEOTIDE SEQUENCE [LARGE SCALE GENOMIC DNA]</scope>
    <source>
        <strain evidence="1 2">078GUE027</strain>
    </source>
</reference>
<name>A0AAX3H490_CLODI</name>
<organism evidence="1 2">
    <name type="scientific">Clostridioides difficile</name>
    <name type="common">Peptoclostridium difficile</name>
    <dbReference type="NCBI Taxonomy" id="1496"/>
    <lineage>
        <taxon>Bacteria</taxon>
        <taxon>Bacillati</taxon>
        <taxon>Bacillota</taxon>
        <taxon>Clostridia</taxon>
        <taxon>Peptostreptococcales</taxon>
        <taxon>Peptostreptococcaceae</taxon>
        <taxon>Clostridioides</taxon>
    </lineage>
</organism>
<accession>A0AAX3H490</accession>
<gene>
    <name evidence="1" type="ORF">SAMEA1710456_03471</name>
</gene>
<dbReference type="AlphaFoldDB" id="A0AAX3H490"/>